<proteinExistence type="predicted"/>
<sequence length="239" mass="27365">MPLYQPNIKFSDCWSSVGGITFYHRHKKCYWRRKPAPIFPGTMRQMDHQAVHLRALASWRSLPHLVQLQWSDFAKGVTAHRPPFLNENHISGYNLFVSAYHGFASLGNEHVPTPKPFEEFPPFDAEFISAQVVGESDLLMQFSLSVYGTGEPLRYRTLGKIQLVAPGRGCHPGKMRNFLSAEVQSAPQNPRIISFTISNYRDVWSLDLPEFTLHLRYLLLDNITGYRNLHKSLSCSFSL</sequence>
<gene>
    <name evidence="1" type="ORF">SDC9_60301</name>
</gene>
<evidence type="ECO:0000313" key="1">
    <source>
        <dbReference type="EMBL" id="MPM13941.1"/>
    </source>
</evidence>
<dbReference type="AlphaFoldDB" id="A0A644XDW5"/>
<reference evidence="1" key="1">
    <citation type="submission" date="2019-08" db="EMBL/GenBank/DDBJ databases">
        <authorList>
            <person name="Kucharzyk K."/>
            <person name="Murdoch R.W."/>
            <person name="Higgins S."/>
            <person name="Loffler F."/>
        </authorList>
    </citation>
    <scope>NUCLEOTIDE SEQUENCE</scope>
</reference>
<name>A0A644XDW5_9ZZZZ</name>
<accession>A0A644XDW5</accession>
<protein>
    <submittedName>
        <fullName evidence="1">Uncharacterized protein</fullName>
    </submittedName>
</protein>
<organism evidence="1">
    <name type="scientific">bioreactor metagenome</name>
    <dbReference type="NCBI Taxonomy" id="1076179"/>
    <lineage>
        <taxon>unclassified sequences</taxon>
        <taxon>metagenomes</taxon>
        <taxon>ecological metagenomes</taxon>
    </lineage>
</organism>
<comment type="caution">
    <text evidence="1">The sequence shown here is derived from an EMBL/GenBank/DDBJ whole genome shotgun (WGS) entry which is preliminary data.</text>
</comment>
<dbReference type="EMBL" id="VSSQ01002198">
    <property type="protein sequence ID" value="MPM13941.1"/>
    <property type="molecule type" value="Genomic_DNA"/>
</dbReference>